<dbReference type="InterPro" id="IPR003661">
    <property type="entry name" value="HisK_dim/P_dom"/>
</dbReference>
<keyword evidence="6 11" id="KW-0812">Transmembrane</keyword>
<dbReference type="SMART" id="SM00387">
    <property type="entry name" value="HATPase_c"/>
    <property type="match status" value="1"/>
</dbReference>
<dbReference type="GO" id="GO:0005886">
    <property type="term" value="C:plasma membrane"/>
    <property type="evidence" value="ECO:0007669"/>
    <property type="project" value="TreeGrafter"/>
</dbReference>
<evidence type="ECO:0000256" key="11">
    <source>
        <dbReference type="SAM" id="Phobius"/>
    </source>
</evidence>
<dbReference type="Pfam" id="PF02518">
    <property type="entry name" value="HATPase_c"/>
    <property type="match status" value="1"/>
</dbReference>
<sequence length="305" mass="34486">MNISNIILFAITVIVSVSAVFMLRRERRQIRELVEALADVKNGNGNRRILARTDQALSPLVYEINDIVCMYEEKIVILQQMEETSKQLMTDISHDVRTPLTTLIGYLDAVHRGSVTGIEREKYIETARRKAYDLKEYIDALFDWSKLSSDEFSVTIKRVELAELTRNIMIDWIPILEDHKIEYSIEIPECAVTVNLDSDSYRRIINNLLQNSISHSHADCIVVALIEREAEIQISVADNGVGIQKEDLTRIFSRLYKCDKGRGERGSGLGLSIACRLAEKMGGRLTVDSTVGQGATFILTLPVPR</sequence>
<keyword evidence="8 11" id="KW-1133">Transmembrane helix</keyword>
<feature type="transmembrane region" description="Helical" evidence="11">
    <location>
        <begin position="6"/>
        <end position="23"/>
    </location>
</feature>
<keyword evidence="5" id="KW-0808">Transferase</keyword>
<feature type="domain" description="Histidine kinase" evidence="12">
    <location>
        <begin position="91"/>
        <end position="305"/>
    </location>
</feature>
<dbReference type="InterPro" id="IPR050398">
    <property type="entry name" value="HssS/ArlS-like"/>
</dbReference>
<dbReference type="SUPFAM" id="SSF55874">
    <property type="entry name" value="ATPase domain of HSP90 chaperone/DNA topoisomerase II/histidine kinase"/>
    <property type="match status" value="1"/>
</dbReference>
<evidence type="ECO:0000256" key="10">
    <source>
        <dbReference type="ARBA" id="ARBA00023136"/>
    </source>
</evidence>
<dbReference type="RefSeq" id="WP_009533666.1">
    <property type="nucleotide sequence ID" value="NZ_CAJPPX010000069.1"/>
</dbReference>
<gene>
    <name evidence="13" type="ORF">HMPREF9623_01848</name>
</gene>
<dbReference type="GeneID" id="86941568"/>
<reference evidence="13 14" key="1">
    <citation type="submission" date="2011-10" db="EMBL/GenBank/DDBJ databases">
        <title>The Genome Sequence of Lachnospiraceae bacterium ACC2.</title>
        <authorList>
            <consortium name="The Broad Institute Genome Sequencing Platform"/>
            <person name="Earl A."/>
            <person name="Ward D."/>
            <person name="Feldgarden M."/>
            <person name="Gevers D."/>
            <person name="Sizova M."/>
            <person name="Hazen A."/>
            <person name="Epstein S."/>
            <person name="Young S.K."/>
            <person name="Zeng Q."/>
            <person name="Gargeya S."/>
            <person name="Fitzgerald M."/>
            <person name="Haas B."/>
            <person name="Abouelleil A."/>
            <person name="Alvarado L."/>
            <person name="Arachchi H.M."/>
            <person name="Berlin A."/>
            <person name="Brown A."/>
            <person name="Chapman S.B."/>
            <person name="Chen Z."/>
            <person name="Dunbar C."/>
            <person name="Freedman E."/>
            <person name="Gearin G."/>
            <person name="Goldberg J."/>
            <person name="Griggs A."/>
            <person name="Gujja S."/>
            <person name="Heiman D."/>
            <person name="Howarth C."/>
            <person name="Larson L."/>
            <person name="Lui A."/>
            <person name="MacDonald P.J.P."/>
            <person name="Montmayeur A."/>
            <person name="Murphy C."/>
            <person name="Neiman D."/>
            <person name="Pearson M."/>
            <person name="Priest M."/>
            <person name="Roberts A."/>
            <person name="Saif S."/>
            <person name="Shea T."/>
            <person name="Shenoy N."/>
            <person name="Sisk P."/>
            <person name="Stolte C."/>
            <person name="Sykes S."/>
            <person name="Wortman J."/>
            <person name="Nusbaum C."/>
            <person name="Birren B."/>
        </authorList>
    </citation>
    <scope>NUCLEOTIDE SEQUENCE [LARGE SCALE GENOMIC DNA]</scope>
    <source>
        <strain evidence="13 14">ACC2</strain>
    </source>
</reference>
<keyword evidence="4" id="KW-0597">Phosphoprotein</keyword>
<evidence type="ECO:0000256" key="5">
    <source>
        <dbReference type="ARBA" id="ARBA00022679"/>
    </source>
</evidence>
<proteinExistence type="predicted"/>
<evidence type="ECO:0000256" key="1">
    <source>
        <dbReference type="ARBA" id="ARBA00000085"/>
    </source>
</evidence>
<dbReference type="PANTHER" id="PTHR45528">
    <property type="entry name" value="SENSOR HISTIDINE KINASE CPXA"/>
    <property type="match status" value="1"/>
</dbReference>
<dbReference type="EMBL" id="AGEL01000014">
    <property type="protein sequence ID" value="EHO15937.1"/>
    <property type="molecule type" value="Genomic_DNA"/>
</dbReference>
<dbReference type="FunFam" id="3.30.565.10:FF:000006">
    <property type="entry name" value="Sensor histidine kinase WalK"/>
    <property type="match status" value="1"/>
</dbReference>
<dbReference type="InterPro" id="IPR005467">
    <property type="entry name" value="His_kinase_dom"/>
</dbReference>
<evidence type="ECO:0000256" key="4">
    <source>
        <dbReference type="ARBA" id="ARBA00022553"/>
    </source>
</evidence>
<dbReference type="PROSITE" id="PS50109">
    <property type="entry name" value="HIS_KIN"/>
    <property type="match status" value="1"/>
</dbReference>
<name>A0AA36Y3V7_9FIRM</name>
<comment type="catalytic activity">
    <reaction evidence="1">
        <text>ATP + protein L-histidine = ADP + protein N-phospho-L-histidine.</text>
        <dbReference type="EC" id="2.7.13.3"/>
    </reaction>
</comment>
<accession>A0AA36Y3V7</accession>
<dbReference type="InterPro" id="IPR036097">
    <property type="entry name" value="HisK_dim/P_sf"/>
</dbReference>
<dbReference type="CDD" id="cd00075">
    <property type="entry name" value="HATPase"/>
    <property type="match status" value="1"/>
</dbReference>
<dbReference type="EC" id="2.7.13.3" evidence="3"/>
<dbReference type="InterPro" id="IPR036890">
    <property type="entry name" value="HATPase_C_sf"/>
</dbReference>
<dbReference type="InterPro" id="IPR003594">
    <property type="entry name" value="HATPase_dom"/>
</dbReference>
<evidence type="ECO:0000259" key="12">
    <source>
        <dbReference type="PROSITE" id="PS50109"/>
    </source>
</evidence>
<keyword evidence="14" id="KW-1185">Reference proteome</keyword>
<protein>
    <recommendedName>
        <fullName evidence="3">histidine kinase</fullName>
        <ecNumber evidence="3">2.7.13.3</ecNumber>
    </recommendedName>
</protein>
<dbReference type="Proteomes" id="UP000018466">
    <property type="component" value="Unassembled WGS sequence"/>
</dbReference>
<evidence type="ECO:0000256" key="3">
    <source>
        <dbReference type="ARBA" id="ARBA00012438"/>
    </source>
</evidence>
<keyword evidence="9" id="KW-0902">Two-component regulatory system</keyword>
<evidence type="ECO:0000256" key="8">
    <source>
        <dbReference type="ARBA" id="ARBA00022989"/>
    </source>
</evidence>
<evidence type="ECO:0000313" key="13">
    <source>
        <dbReference type="EMBL" id="EHO15937.1"/>
    </source>
</evidence>
<evidence type="ECO:0000256" key="9">
    <source>
        <dbReference type="ARBA" id="ARBA00023012"/>
    </source>
</evidence>
<dbReference type="Pfam" id="PF00512">
    <property type="entry name" value="HisKA"/>
    <property type="match status" value="1"/>
</dbReference>
<dbReference type="InterPro" id="IPR004358">
    <property type="entry name" value="Sig_transdc_His_kin-like_C"/>
</dbReference>
<organism evidence="13 14">
    <name type="scientific">Stomatobaculum longum</name>
    <dbReference type="NCBI Taxonomy" id="796942"/>
    <lineage>
        <taxon>Bacteria</taxon>
        <taxon>Bacillati</taxon>
        <taxon>Bacillota</taxon>
        <taxon>Clostridia</taxon>
        <taxon>Lachnospirales</taxon>
        <taxon>Lachnospiraceae</taxon>
        <taxon>Stomatobaculum</taxon>
    </lineage>
</organism>
<dbReference type="CDD" id="cd00082">
    <property type="entry name" value="HisKA"/>
    <property type="match status" value="1"/>
</dbReference>
<dbReference type="Gene3D" id="1.10.287.130">
    <property type="match status" value="1"/>
</dbReference>
<comment type="caution">
    <text evidence="13">The sequence shown here is derived from an EMBL/GenBank/DDBJ whole genome shotgun (WGS) entry which is preliminary data.</text>
</comment>
<dbReference type="GO" id="GO:0000155">
    <property type="term" value="F:phosphorelay sensor kinase activity"/>
    <property type="evidence" value="ECO:0007669"/>
    <property type="project" value="InterPro"/>
</dbReference>
<dbReference type="SUPFAM" id="SSF47384">
    <property type="entry name" value="Homodimeric domain of signal transducing histidine kinase"/>
    <property type="match status" value="1"/>
</dbReference>
<keyword evidence="10 11" id="KW-0472">Membrane</keyword>
<dbReference type="AlphaFoldDB" id="A0AA36Y3V7"/>
<dbReference type="Gene3D" id="3.30.565.10">
    <property type="entry name" value="Histidine kinase-like ATPase, C-terminal domain"/>
    <property type="match status" value="1"/>
</dbReference>
<dbReference type="SMART" id="SM00388">
    <property type="entry name" value="HisKA"/>
    <property type="match status" value="1"/>
</dbReference>
<comment type="subcellular location">
    <subcellularLocation>
        <location evidence="2">Membrane</location>
        <topology evidence="2">Multi-pass membrane protein</topology>
    </subcellularLocation>
</comment>
<evidence type="ECO:0000256" key="6">
    <source>
        <dbReference type="ARBA" id="ARBA00022692"/>
    </source>
</evidence>
<dbReference type="PRINTS" id="PR00344">
    <property type="entry name" value="BCTRLSENSOR"/>
</dbReference>
<keyword evidence="7" id="KW-0418">Kinase</keyword>
<evidence type="ECO:0000256" key="7">
    <source>
        <dbReference type="ARBA" id="ARBA00022777"/>
    </source>
</evidence>
<dbReference type="PANTHER" id="PTHR45528:SF8">
    <property type="entry name" value="HISTIDINE KINASE"/>
    <property type="match status" value="1"/>
</dbReference>
<evidence type="ECO:0000313" key="14">
    <source>
        <dbReference type="Proteomes" id="UP000018466"/>
    </source>
</evidence>
<evidence type="ECO:0000256" key="2">
    <source>
        <dbReference type="ARBA" id="ARBA00004141"/>
    </source>
</evidence>